<comment type="similarity">
    <text evidence="2 10">Belongs to the type IA topoisomerase family.</text>
</comment>
<dbReference type="PROSITE" id="PS00396">
    <property type="entry name" value="TOPO_IA_1"/>
    <property type="match status" value="1"/>
</dbReference>
<dbReference type="Gene3D" id="1.10.290.10">
    <property type="entry name" value="Topoisomerase I, domain 4"/>
    <property type="match status" value="1"/>
</dbReference>
<sequence length="708" mass="80481">MAADYLVIVESPAKAKTIGKYLGKKYVVKASMGHVRDLPKSQIGVDVESDFSPKYITIRGKGDVLKELRDARKKVKQVFLAADPDREGEAIAWHLAHILDVDTGGKCRVVFNEITKDAVKDAFKHPRSINMNLVNAQQARRILDRLVGYQISPLLWKKVKKGLSAGRVQSVACRLIIDRENEIREFTPEEYWTLTANFQTDKSKFEARFHGVGDDKRELKSEADVQEVLRLMENVEYRVQSVKQTERRRNPSAPFTTSTLQQEAARKLNYRAAKTMSVAQQLYEGIDIGGEGTVGLITYMRTDSVRISPVAQEEAREYIVEEYGADYYPAETRNYSTKSKGAQEAHEAVRPTSVTRHPDKVKEFLSRDQFRLYKLIWDRFVASQMSSAVLDTMTVDIAAGDVKLRATGSKIKFPGFMTLYIEGNDEGKEGKDEDEKFLPPLEEGQVLKVPALDPKQHFTQPPPRFTEARLVKTMEEIGIGRPSTYAPTLETIQKRGYVLLEEKRFVPTELGEIVHEMMEEFFPQIIDVDFTANMEHNLDEVEEGDIDWVKVLKEFYGDFEGHLKIAEEEMKHVVLEDEVSDIECEKCSRLMVYKHGRFGKFLACPGFPDCRNTKPILKEIGVGCPKCKEGQLVERRGKRRRVFYGCDRYPECDFIIWDRPAGKDCPECSQPLVIKRSGKGGEGKETLACSSAECSHKEEIEVVESKQG</sequence>
<dbReference type="PRINTS" id="PR00417">
    <property type="entry name" value="PRTPISMRASEI"/>
</dbReference>
<evidence type="ECO:0000256" key="1">
    <source>
        <dbReference type="ARBA" id="ARBA00000213"/>
    </source>
</evidence>
<dbReference type="InterPro" id="IPR006171">
    <property type="entry name" value="TOPRIM_dom"/>
</dbReference>
<feature type="site" description="Interaction with DNA" evidence="10">
    <location>
        <position position="34"/>
    </location>
</feature>
<reference evidence="13 14" key="1">
    <citation type="submission" date="2018-05" db="EMBL/GenBank/DDBJ databases">
        <title>Genomic Encyclopedia of Type Strains, Phase IV (KMG-IV): sequencing the most valuable type-strain genomes for metagenomic binning, comparative biology and taxonomic classification.</title>
        <authorList>
            <person name="Goeker M."/>
        </authorList>
    </citation>
    <scope>NUCLEOTIDE SEQUENCE [LARGE SCALE GENOMIC DNA]</scope>
    <source>
        <strain evidence="13 14">DSM 18773</strain>
    </source>
</reference>
<proteinExistence type="inferred from homology"/>
<dbReference type="HAMAP" id="MF_00952">
    <property type="entry name" value="Topoisom_1_prok"/>
    <property type="match status" value="1"/>
</dbReference>
<dbReference type="GO" id="GO:0008270">
    <property type="term" value="F:zinc ion binding"/>
    <property type="evidence" value="ECO:0007669"/>
    <property type="project" value="UniProtKB-KW"/>
</dbReference>
<comment type="subunit">
    <text evidence="10">Monomer.</text>
</comment>
<dbReference type="PANTHER" id="PTHR42785:SF1">
    <property type="entry name" value="DNA TOPOISOMERASE"/>
    <property type="match status" value="1"/>
</dbReference>
<dbReference type="GO" id="GO:0006265">
    <property type="term" value="P:DNA topological change"/>
    <property type="evidence" value="ECO:0007669"/>
    <property type="project" value="UniProtKB-UniRule"/>
</dbReference>
<dbReference type="InterPro" id="IPR013824">
    <property type="entry name" value="Topo_IA_cen_sub1"/>
</dbReference>
<evidence type="ECO:0000256" key="2">
    <source>
        <dbReference type="ARBA" id="ARBA00009446"/>
    </source>
</evidence>
<dbReference type="InterPro" id="IPR023406">
    <property type="entry name" value="Topo_IA_AS"/>
</dbReference>
<dbReference type="OrthoDB" id="9804262at2"/>
<dbReference type="Pfam" id="PF01751">
    <property type="entry name" value="Toprim"/>
    <property type="match status" value="1"/>
</dbReference>
<dbReference type="Pfam" id="PF01131">
    <property type="entry name" value="Topoisom_bac"/>
    <property type="match status" value="1"/>
</dbReference>
<comment type="function">
    <text evidence="10">Releases the supercoiling and torsional tension of DNA, which is introduced during the DNA replication and transcription, by transiently cleaving and rejoining one strand of the DNA duplex. Introduces a single-strand break via transesterification at a target site in duplex DNA. The scissile phosphodiester is attacked by the catalytic tyrosine of the enzyme, resulting in the formation of a DNA-(5'-phosphotyrosyl)-enzyme intermediate and the expulsion of a 3'-OH DNA strand. The free DNA strand then undergoes passage around the unbroken strand, thus removing DNA supercoils. Finally, in the religation step, the DNA 3'-OH attacks the covalent intermediate to expel the active-site tyrosine and restore the DNA phosphodiester backbone.</text>
</comment>
<evidence type="ECO:0000256" key="10">
    <source>
        <dbReference type="HAMAP-Rule" id="MF_00952"/>
    </source>
</evidence>
<dbReference type="SUPFAM" id="SSF57783">
    <property type="entry name" value="Zinc beta-ribbon"/>
    <property type="match status" value="1"/>
</dbReference>
<dbReference type="InterPro" id="IPR013497">
    <property type="entry name" value="Topo_IA_cen"/>
</dbReference>
<dbReference type="Gene3D" id="3.30.65.10">
    <property type="entry name" value="Bacterial Topoisomerase I, domain 1"/>
    <property type="match status" value="2"/>
</dbReference>
<dbReference type="GO" id="GO:0003917">
    <property type="term" value="F:DNA topoisomerase type I (single strand cut, ATP-independent) activity"/>
    <property type="evidence" value="ECO:0007669"/>
    <property type="project" value="UniProtKB-UniRule"/>
</dbReference>
<evidence type="ECO:0000256" key="3">
    <source>
        <dbReference type="ARBA" id="ARBA00022723"/>
    </source>
</evidence>
<dbReference type="EMBL" id="QGGL01000009">
    <property type="protein sequence ID" value="PWK12724.1"/>
    <property type="molecule type" value="Genomic_DNA"/>
</dbReference>
<dbReference type="InterPro" id="IPR000380">
    <property type="entry name" value="Topo_IA"/>
</dbReference>
<dbReference type="CDD" id="cd03363">
    <property type="entry name" value="TOPRIM_TopoIA_TopoI"/>
    <property type="match status" value="1"/>
</dbReference>
<keyword evidence="3" id="KW-0479">Metal-binding</keyword>
<dbReference type="InterPro" id="IPR013498">
    <property type="entry name" value="Topo_IA_Znf"/>
</dbReference>
<feature type="site" description="Interaction with DNA" evidence="10">
    <location>
        <position position="144"/>
    </location>
</feature>
<feature type="site" description="Interaction with DNA" evidence="10">
    <location>
        <position position="495"/>
    </location>
</feature>
<feature type="site" description="Interaction with DNA" evidence="10">
    <location>
        <position position="141"/>
    </location>
</feature>
<evidence type="ECO:0000256" key="6">
    <source>
        <dbReference type="ARBA" id="ARBA00022842"/>
    </source>
</evidence>
<dbReference type="SMART" id="SM00437">
    <property type="entry name" value="TOP1Ac"/>
    <property type="match status" value="1"/>
</dbReference>
<keyword evidence="6" id="KW-0460">Magnesium</keyword>
<keyword evidence="9 10" id="KW-0413">Isomerase</keyword>
<gene>
    <name evidence="10" type="primary">topA</name>
    <name evidence="13" type="ORF">C7459_10976</name>
</gene>
<feature type="domain" description="Topo IA-type catalytic" evidence="12">
    <location>
        <begin position="130"/>
        <end position="563"/>
    </location>
</feature>
<keyword evidence="7 10" id="KW-0799">Topoisomerase</keyword>
<dbReference type="InterPro" id="IPR028612">
    <property type="entry name" value="Topoisom_1_IA"/>
</dbReference>
<dbReference type="SMART" id="SM00436">
    <property type="entry name" value="TOP1Bc"/>
    <property type="match status" value="1"/>
</dbReference>
<feature type="site" description="Interaction with DNA" evidence="10">
    <location>
        <position position="301"/>
    </location>
</feature>
<keyword evidence="8 10" id="KW-0238">DNA-binding</keyword>
<feature type="site" description="Interaction with DNA" evidence="10">
    <location>
        <position position="149"/>
    </location>
</feature>
<feature type="active site" description="O-(5'-phospho-DNA)-tyrosine intermediate" evidence="10">
    <location>
        <position position="299"/>
    </location>
</feature>
<dbReference type="RefSeq" id="WP_109689390.1">
    <property type="nucleotide sequence ID" value="NZ_QGGL01000009.1"/>
</dbReference>
<keyword evidence="4" id="KW-0863">Zinc-finger</keyword>
<dbReference type="GO" id="GO:0003677">
    <property type="term" value="F:DNA binding"/>
    <property type="evidence" value="ECO:0007669"/>
    <property type="project" value="UniProtKB-KW"/>
</dbReference>
<feature type="region of interest" description="Interaction with DNA" evidence="10">
    <location>
        <begin position="164"/>
        <end position="169"/>
    </location>
</feature>
<comment type="catalytic activity">
    <reaction evidence="1 10">
        <text>ATP-independent breakage of single-stranded DNA, followed by passage and rejoining.</text>
        <dbReference type="EC" id="5.6.2.1"/>
    </reaction>
</comment>
<protein>
    <recommendedName>
        <fullName evidence="10">DNA topoisomerase 1</fullName>
        <ecNumber evidence="10">5.6.2.1</ecNumber>
    </recommendedName>
    <alternativeName>
        <fullName evidence="10">DNA topoisomerase I</fullName>
    </alternativeName>
</protein>
<dbReference type="InterPro" id="IPR003602">
    <property type="entry name" value="Topo_IA_DNA-bd_dom"/>
</dbReference>
<feature type="domain" description="Toprim" evidence="11">
    <location>
        <begin position="4"/>
        <end position="114"/>
    </location>
</feature>
<dbReference type="CDD" id="cd00186">
    <property type="entry name" value="TOP1Ac"/>
    <property type="match status" value="1"/>
</dbReference>
<dbReference type="NCBIfam" id="TIGR01051">
    <property type="entry name" value="topA_bact"/>
    <property type="match status" value="1"/>
</dbReference>
<dbReference type="Gene3D" id="3.40.50.140">
    <property type="match status" value="1"/>
</dbReference>
<organism evidence="13 14">
    <name type="scientific">Tumebacillus permanentifrigoris</name>
    <dbReference type="NCBI Taxonomy" id="378543"/>
    <lineage>
        <taxon>Bacteria</taxon>
        <taxon>Bacillati</taxon>
        <taxon>Bacillota</taxon>
        <taxon>Bacilli</taxon>
        <taxon>Bacillales</taxon>
        <taxon>Alicyclobacillaceae</taxon>
        <taxon>Tumebacillus</taxon>
    </lineage>
</organism>
<dbReference type="InterPro" id="IPR023405">
    <property type="entry name" value="Topo_IA_core_domain"/>
</dbReference>
<name>A0A316D9E7_9BACL</name>
<dbReference type="InterPro" id="IPR034149">
    <property type="entry name" value="TOPRIM_TopoI"/>
</dbReference>
<dbReference type="EC" id="5.6.2.1" evidence="10"/>
<keyword evidence="14" id="KW-1185">Reference proteome</keyword>
<feature type="site" description="Interaction with DNA" evidence="10">
    <location>
        <position position="140"/>
    </location>
</feature>
<dbReference type="Gene3D" id="2.70.20.10">
    <property type="entry name" value="Topoisomerase I, domain 3"/>
    <property type="match status" value="1"/>
</dbReference>
<dbReference type="Proteomes" id="UP000245634">
    <property type="component" value="Unassembled WGS sequence"/>
</dbReference>
<dbReference type="GO" id="GO:0005694">
    <property type="term" value="C:chromosome"/>
    <property type="evidence" value="ECO:0007669"/>
    <property type="project" value="InterPro"/>
</dbReference>
<accession>A0A316D9E7</accession>
<keyword evidence="5" id="KW-0862">Zinc</keyword>
<evidence type="ECO:0000256" key="9">
    <source>
        <dbReference type="ARBA" id="ARBA00023235"/>
    </source>
</evidence>
<feature type="site" description="Interaction with DNA" evidence="10">
    <location>
        <position position="156"/>
    </location>
</feature>
<evidence type="ECO:0000256" key="8">
    <source>
        <dbReference type="ARBA" id="ARBA00023125"/>
    </source>
</evidence>
<dbReference type="PROSITE" id="PS50880">
    <property type="entry name" value="TOPRIM"/>
    <property type="match status" value="1"/>
</dbReference>
<evidence type="ECO:0000256" key="4">
    <source>
        <dbReference type="ARBA" id="ARBA00022771"/>
    </source>
</evidence>
<evidence type="ECO:0000259" key="11">
    <source>
        <dbReference type="PROSITE" id="PS50880"/>
    </source>
</evidence>
<dbReference type="Gene3D" id="1.10.460.10">
    <property type="entry name" value="Topoisomerase I, domain 2"/>
    <property type="match status" value="1"/>
</dbReference>
<dbReference type="SUPFAM" id="SSF56712">
    <property type="entry name" value="Prokaryotic type I DNA topoisomerase"/>
    <property type="match status" value="1"/>
</dbReference>
<comment type="caution">
    <text evidence="13">The sequence shown here is derived from an EMBL/GenBank/DDBJ whole genome shotgun (WGS) entry which is preliminary data.</text>
</comment>
<dbReference type="AlphaFoldDB" id="A0A316D9E7"/>
<dbReference type="InterPro" id="IPR003601">
    <property type="entry name" value="Topo_IA_2"/>
</dbReference>
<dbReference type="SMART" id="SM00493">
    <property type="entry name" value="TOPRIM"/>
    <property type="match status" value="1"/>
</dbReference>
<evidence type="ECO:0000256" key="7">
    <source>
        <dbReference type="ARBA" id="ARBA00023029"/>
    </source>
</evidence>
<evidence type="ECO:0000256" key="5">
    <source>
        <dbReference type="ARBA" id="ARBA00022833"/>
    </source>
</evidence>
<dbReference type="PANTHER" id="PTHR42785">
    <property type="entry name" value="DNA TOPOISOMERASE, TYPE IA, CORE"/>
    <property type="match status" value="1"/>
</dbReference>
<evidence type="ECO:0000313" key="14">
    <source>
        <dbReference type="Proteomes" id="UP000245634"/>
    </source>
</evidence>
<dbReference type="Pfam" id="PF01396">
    <property type="entry name" value="Zn_ribbon_Top1"/>
    <property type="match status" value="3"/>
</dbReference>
<dbReference type="InterPro" id="IPR005733">
    <property type="entry name" value="TopoI_bac-type"/>
</dbReference>
<dbReference type="PROSITE" id="PS52039">
    <property type="entry name" value="TOPO_IA_2"/>
    <property type="match status" value="1"/>
</dbReference>
<dbReference type="InterPro" id="IPR013825">
    <property type="entry name" value="Topo_IA_cen_sub2"/>
</dbReference>
<dbReference type="InterPro" id="IPR013826">
    <property type="entry name" value="Topo_IA_cen_sub3"/>
</dbReference>
<evidence type="ECO:0000313" key="13">
    <source>
        <dbReference type="EMBL" id="PWK12724.1"/>
    </source>
</evidence>
<evidence type="ECO:0000259" key="12">
    <source>
        <dbReference type="PROSITE" id="PS52039"/>
    </source>
</evidence>